<evidence type="ECO:0000313" key="12">
    <source>
        <dbReference type="EMBL" id="KAA6393704.1"/>
    </source>
</evidence>
<evidence type="ECO:0000256" key="1">
    <source>
        <dbReference type="ARBA" id="ARBA00004123"/>
    </source>
</evidence>
<evidence type="ECO:0000256" key="7">
    <source>
        <dbReference type="ARBA" id="ARBA00023269"/>
    </source>
</evidence>
<sequence>MSSKTQIPKHVNRVPVLNKQINKNRKTRTERAGLVFPVGRIDRILRKLNLADRIGNGASIYLASVLEYLCAEVLELAGGAAKAGKKQRICPVHIKSAIKNDTELSYVFASVQIPLNATALFWRSGKQEKIKKKHGAKKKIVRKNFFGQAAAPIPQRPINPFMTIPSTNPFTPMSNISNIFGLQQQQQPPMKLPHRPVAYQADGTPICFYDSACFRKNPAHFIEYAHPQLDAIREKKKKDDEDQVKKNENKKDGDKMDDDKQKV</sequence>
<protein>
    <recommendedName>
        <fullName evidence="8">Histone H2A</fullName>
    </recommendedName>
</protein>
<evidence type="ECO:0000256" key="6">
    <source>
        <dbReference type="ARBA" id="ARBA00023242"/>
    </source>
</evidence>
<dbReference type="EMBL" id="SNRW01002161">
    <property type="protein sequence ID" value="KAA6393704.1"/>
    <property type="molecule type" value="Genomic_DNA"/>
</dbReference>
<dbReference type="SMART" id="SM00414">
    <property type="entry name" value="H2A"/>
    <property type="match status" value="1"/>
</dbReference>
<evidence type="ECO:0000259" key="10">
    <source>
        <dbReference type="Pfam" id="PF00125"/>
    </source>
</evidence>
<comment type="caution">
    <text evidence="12">The sequence shown here is derived from an EMBL/GenBank/DDBJ whole genome shotgun (WGS) entry which is preliminary data.</text>
</comment>
<dbReference type="CDD" id="cd00074">
    <property type="entry name" value="HFD_H2A"/>
    <property type="match status" value="1"/>
</dbReference>
<dbReference type="PROSITE" id="PS00046">
    <property type="entry name" value="HISTONE_H2A"/>
    <property type="match status" value="1"/>
</dbReference>
<comment type="subcellular location">
    <subcellularLocation>
        <location evidence="2">Chromosome</location>
    </subcellularLocation>
    <subcellularLocation>
        <location evidence="1 8">Nucleus</location>
    </subcellularLocation>
</comment>
<comment type="subunit">
    <text evidence="8">The nucleosome is a histone octamer containing two molecules each of H2A, H2B, H3 and H4 assembled in one H3-H4 heterotetramer and two H2A-H2B heterodimers. The octamer wraps approximately 147 bp of DNA.</text>
</comment>
<dbReference type="Pfam" id="PF00125">
    <property type="entry name" value="Histone"/>
    <property type="match status" value="1"/>
</dbReference>
<feature type="region of interest" description="Disordered" evidence="9">
    <location>
        <begin position="233"/>
        <end position="263"/>
    </location>
</feature>
<keyword evidence="5 8" id="KW-0238">DNA-binding</keyword>
<reference evidence="12 13" key="1">
    <citation type="submission" date="2019-03" db="EMBL/GenBank/DDBJ databases">
        <title>Single cell metagenomics reveals metabolic interactions within the superorganism composed of flagellate Streblomastix strix and complex community of Bacteroidetes bacteria on its surface.</title>
        <authorList>
            <person name="Treitli S.C."/>
            <person name="Kolisko M."/>
            <person name="Husnik F."/>
            <person name="Keeling P."/>
            <person name="Hampl V."/>
        </authorList>
    </citation>
    <scope>NUCLEOTIDE SEQUENCE [LARGE SCALE GENOMIC DNA]</scope>
    <source>
        <strain evidence="12">ST1C</strain>
    </source>
</reference>
<dbReference type="GO" id="GO:0046982">
    <property type="term" value="F:protein heterodimerization activity"/>
    <property type="evidence" value="ECO:0007669"/>
    <property type="project" value="InterPro"/>
</dbReference>
<dbReference type="PRINTS" id="PR00620">
    <property type="entry name" value="HISTONEH2A"/>
</dbReference>
<proteinExistence type="inferred from homology"/>
<dbReference type="InterPro" id="IPR009072">
    <property type="entry name" value="Histone-fold"/>
</dbReference>
<evidence type="ECO:0000259" key="11">
    <source>
        <dbReference type="Pfam" id="PF10283"/>
    </source>
</evidence>
<accession>A0A5J4WFB6</accession>
<keyword evidence="4 8" id="KW-0158">Chromosome</keyword>
<dbReference type="AlphaFoldDB" id="A0A5J4WFB6"/>
<feature type="domain" description="PBZ-type" evidence="11">
    <location>
        <begin position="205"/>
        <end position="228"/>
    </location>
</feature>
<dbReference type="InterPro" id="IPR002119">
    <property type="entry name" value="Histone_H2A"/>
</dbReference>
<dbReference type="PANTHER" id="PTHR23430">
    <property type="entry name" value="HISTONE H2A"/>
    <property type="match status" value="1"/>
</dbReference>
<dbReference type="Gene3D" id="1.10.20.10">
    <property type="entry name" value="Histone, subunit A"/>
    <property type="match status" value="1"/>
</dbReference>
<dbReference type="GO" id="GO:0030527">
    <property type="term" value="F:structural constituent of chromatin"/>
    <property type="evidence" value="ECO:0007669"/>
    <property type="project" value="InterPro"/>
</dbReference>
<evidence type="ECO:0000256" key="5">
    <source>
        <dbReference type="ARBA" id="ARBA00023125"/>
    </source>
</evidence>
<gene>
    <name evidence="12" type="ORF">EZS28_010768</name>
</gene>
<evidence type="ECO:0000256" key="3">
    <source>
        <dbReference type="ARBA" id="ARBA00010691"/>
    </source>
</evidence>
<keyword evidence="6 8" id="KW-0539">Nucleus</keyword>
<dbReference type="OrthoDB" id="9421954at2759"/>
<keyword evidence="7 8" id="KW-0544">Nucleosome core</keyword>
<dbReference type="Pfam" id="PF10283">
    <property type="entry name" value="zf-CCHH"/>
    <property type="match status" value="1"/>
</dbReference>
<dbReference type="GO" id="GO:0005634">
    <property type="term" value="C:nucleus"/>
    <property type="evidence" value="ECO:0007669"/>
    <property type="project" value="UniProtKB-SubCell"/>
</dbReference>
<evidence type="ECO:0000256" key="9">
    <source>
        <dbReference type="SAM" id="MobiDB-lite"/>
    </source>
</evidence>
<dbReference type="GO" id="GO:0003677">
    <property type="term" value="F:DNA binding"/>
    <property type="evidence" value="ECO:0007669"/>
    <property type="project" value="UniProtKB-KW"/>
</dbReference>
<evidence type="ECO:0000256" key="2">
    <source>
        <dbReference type="ARBA" id="ARBA00004286"/>
    </source>
</evidence>
<feature type="domain" description="Core Histone H2A/H2B/H3" evidence="10">
    <location>
        <begin position="23"/>
        <end position="99"/>
    </location>
</feature>
<dbReference type="InterPro" id="IPR007125">
    <property type="entry name" value="H2A/H2B/H3"/>
</dbReference>
<organism evidence="12 13">
    <name type="scientific">Streblomastix strix</name>
    <dbReference type="NCBI Taxonomy" id="222440"/>
    <lineage>
        <taxon>Eukaryota</taxon>
        <taxon>Metamonada</taxon>
        <taxon>Preaxostyla</taxon>
        <taxon>Oxymonadida</taxon>
        <taxon>Streblomastigidae</taxon>
        <taxon>Streblomastix</taxon>
    </lineage>
</organism>
<dbReference type="InterPro" id="IPR019406">
    <property type="entry name" value="APLF_PBZ"/>
</dbReference>
<dbReference type="SUPFAM" id="SSF47113">
    <property type="entry name" value="Histone-fold"/>
    <property type="match status" value="1"/>
</dbReference>
<dbReference type="GO" id="GO:0000786">
    <property type="term" value="C:nucleosome"/>
    <property type="evidence" value="ECO:0007669"/>
    <property type="project" value="UniProtKB-KW"/>
</dbReference>
<comment type="similarity">
    <text evidence="3 8">Belongs to the histone H2A family.</text>
</comment>
<evidence type="ECO:0000313" key="13">
    <source>
        <dbReference type="Proteomes" id="UP000324800"/>
    </source>
</evidence>
<dbReference type="Proteomes" id="UP000324800">
    <property type="component" value="Unassembled WGS sequence"/>
</dbReference>
<name>A0A5J4WFB6_9EUKA</name>
<evidence type="ECO:0000256" key="8">
    <source>
        <dbReference type="RuleBase" id="RU003767"/>
    </source>
</evidence>
<evidence type="ECO:0000256" key="4">
    <source>
        <dbReference type="ARBA" id="ARBA00022454"/>
    </source>
</evidence>
<dbReference type="InterPro" id="IPR032458">
    <property type="entry name" value="Histone_H2A_CS"/>
</dbReference>